<dbReference type="Pfam" id="PF00534">
    <property type="entry name" value="Glycos_transf_1"/>
    <property type="match status" value="1"/>
</dbReference>
<dbReference type="EC" id="2.4.1.-" evidence="2"/>
<proteinExistence type="predicted"/>
<organism evidence="2">
    <name type="scientific">termite gut metagenome</name>
    <dbReference type="NCBI Taxonomy" id="433724"/>
    <lineage>
        <taxon>unclassified sequences</taxon>
        <taxon>metagenomes</taxon>
        <taxon>organismal metagenomes</taxon>
    </lineage>
</organism>
<reference evidence="2" key="1">
    <citation type="submission" date="2019-03" db="EMBL/GenBank/DDBJ databases">
        <title>Single cell metagenomics reveals metabolic interactions within the superorganism composed of flagellate Streblomastix strix and complex community of Bacteroidetes bacteria on its surface.</title>
        <authorList>
            <person name="Treitli S.C."/>
            <person name="Kolisko M."/>
            <person name="Husnik F."/>
            <person name="Keeling P."/>
            <person name="Hampl V."/>
        </authorList>
    </citation>
    <scope>NUCLEOTIDE SEQUENCE</scope>
    <source>
        <strain evidence="2">STM</strain>
    </source>
</reference>
<keyword evidence="2" id="KW-0328">Glycosyltransferase</keyword>
<protein>
    <submittedName>
        <fullName evidence="2">Glycosyltransferase Gtf1</fullName>
        <ecNumber evidence="2">2.4.1.-</ecNumber>
    </submittedName>
</protein>
<dbReference type="SUPFAM" id="SSF53756">
    <property type="entry name" value="UDP-Glycosyltransferase/glycogen phosphorylase"/>
    <property type="match status" value="1"/>
</dbReference>
<evidence type="ECO:0000259" key="1">
    <source>
        <dbReference type="Pfam" id="PF00534"/>
    </source>
</evidence>
<accession>A0A5J4SD53</accession>
<dbReference type="GO" id="GO:0016757">
    <property type="term" value="F:glycosyltransferase activity"/>
    <property type="evidence" value="ECO:0007669"/>
    <property type="project" value="UniProtKB-KW"/>
</dbReference>
<sequence length="121" mass="13689">MNLLSSIEFISTQKDVSQYYLSSAIYVMTSRHEGFPMVLLEAQSYGLPIVSFDCLTGPKDLIISGVDGFLIPFGNIQVMTEKLLFLMINTKKRKEMGLNALCKSSNYLVDNIINKWKNILE</sequence>
<gene>
    <name evidence="2" type="ORF">EZS27_008956</name>
</gene>
<dbReference type="InterPro" id="IPR001296">
    <property type="entry name" value="Glyco_trans_1"/>
</dbReference>
<keyword evidence="2" id="KW-0808">Transferase</keyword>
<dbReference type="AlphaFoldDB" id="A0A5J4SD53"/>
<evidence type="ECO:0000313" key="2">
    <source>
        <dbReference type="EMBL" id="KAA6343365.1"/>
    </source>
</evidence>
<feature type="domain" description="Glycosyl transferase family 1" evidence="1">
    <location>
        <begin position="6"/>
        <end position="100"/>
    </location>
</feature>
<dbReference type="PANTHER" id="PTHR12526">
    <property type="entry name" value="GLYCOSYLTRANSFERASE"/>
    <property type="match status" value="1"/>
</dbReference>
<dbReference type="Gene3D" id="3.40.50.2000">
    <property type="entry name" value="Glycogen Phosphorylase B"/>
    <property type="match status" value="2"/>
</dbReference>
<comment type="caution">
    <text evidence="2">The sequence shown here is derived from an EMBL/GenBank/DDBJ whole genome shotgun (WGS) entry which is preliminary data.</text>
</comment>
<name>A0A5J4SD53_9ZZZZ</name>
<dbReference type="EMBL" id="SNRY01000274">
    <property type="protein sequence ID" value="KAA6343365.1"/>
    <property type="molecule type" value="Genomic_DNA"/>
</dbReference>
<dbReference type="PANTHER" id="PTHR12526:SF630">
    <property type="entry name" value="GLYCOSYLTRANSFERASE"/>
    <property type="match status" value="1"/>
</dbReference>